<feature type="transmembrane region" description="Helical" evidence="1">
    <location>
        <begin position="197"/>
        <end position="219"/>
    </location>
</feature>
<feature type="transmembrane region" description="Helical" evidence="1">
    <location>
        <begin position="481"/>
        <end position="499"/>
    </location>
</feature>
<sequence length="526" mass="59609">MYDRPDHTADERDDFPPYIPHEDVEELKEMDGSEEEILFQDGKPVTQSLGRGKATRWALGCLLVFVPGFLRSKFLAGLFQVFVPSFLQTGPAEPKRLHSTAWLDGMRGISALCVVIYHSTLLWFTWDLHAAYVPGTLQVFKLPVIRLLISGPPHVAIFFIVSGYSISHKPLKLAHQGRYAEVGSTLASSFFRRHPRLFMPAAVVTFFNAFMTQMGWYGLEGIPGVAIPTREPPHALNIRDQMMHFVWTEVLNTDPIGQEHIRGGIGRVVQNPYDPNLWTLPIEFNTSMVVFMFLAAFSRVRNRVRMVVALLLTIYFEYFWSYWAIFLFFSGMLLCDMRFELDDRRAQSANTAMSGEDAVLPIWARVPQGIFSKISRRITGSRLLGRITGISIFIGALWLLSMPELTYIDTLCTHIGAVVLVLVVDHATHLQIIFTNPVSQYLGKISYSLYLIHGPLLWTLGSVLGRRCVAFTGGETNETHVMGIAIAAFLWWPVAIWISDLTYRGVDSKCVQLARWAYEKLLKKEI</sequence>
<protein>
    <recommendedName>
        <fullName evidence="2">Acyltransferase 3 domain-containing protein</fullName>
    </recommendedName>
</protein>
<feature type="domain" description="Acyltransferase 3" evidence="2">
    <location>
        <begin position="101"/>
        <end position="496"/>
    </location>
</feature>
<dbReference type="Pfam" id="PF01757">
    <property type="entry name" value="Acyl_transf_3"/>
    <property type="match status" value="1"/>
</dbReference>
<gene>
    <name evidence="3" type="ORF">Daus18300_001783</name>
</gene>
<feature type="transmembrane region" description="Helical" evidence="1">
    <location>
        <begin position="105"/>
        <end position="124"/>
    </location>
</feature>
<dbReference type="EMBL" id="JAWRVE010000010">
    <property type="protein sequence ID" value="KAL1879204.1"/>
    <property type="molecule type" value="Genomic_DNA"/>
</dbReference>
<feature type="transmembrane region" description="Helical" evidence="1">
    <location>
        <begin position="383"/>
        <end position="400"/>
    </location>
</feature>
<reference evidence="3 4" key="1">
    <citation type="journal article" date="2024" name="IMA Fungus">
        <title>IMA Genome - F19 : A genome assembly and annotation guide to empower mycologists, including annotated draft genome sequences of Ceratocystis pirilliformis, Diaporthe australafricana, Fusarium ophioides, Paecilomyces lecythidis, and Sporothrix stenoceras.</title>
        <authorList>
            <person name="Aylward J."/>
            <person name="Wilson A.M."/>
            <person name="Visagie C.M."/>
            <person name="Spraker J."/>
            <person name="Barnes I."/>
            <person name="Buitendag C."/>
            <person name="Ceriani C."/>
            <person name="Del Mar Angel L."/>
            <person name="du Plessis D."/>
            <person name="Fuchs T."/>
            <person name="Gasser K."/>
            <person name="Kramer D."/>
            <person name="Li W."/>
            <person name="Munsamy K."/>
            <person name="Piso A."/>
            <person name="Price J.L."/>
            <person name="Sonnekus B."/>
            <person name="Thomas C."/>
            <person name="van der Nest A."/>
            <person name="van Dijk A."/>
            <person name="van Heerden A."/>
            <person name="van Vuuren N."/>
            <person name="Yilmaz N."/>
            <person name="Duong T.A."/>
            <person name="van der Merwe N.A."/>
            <person name="Wingfield M.J."/>
            <person name="Wingfield B.D."/>
        </authorList>
    </citation>
    <scope>NUCLEOTIDE SEQUENCE [LARGE SCALE GENOMIC DNA]</scope>
    <source>
        <strain evidence="3 4">CMW 18300</strain>
    </source>
</reference>
<dbReference type="InterPro" id="IPR002656">
    <property type="entry name" value="Acyl_transf_3_dom"/>
</dbReference>
<evidence type="ECO:0000256" key="1">
    <source>
        <dbReference type="SAM" id="Phobius"/>
    </source>
</evidence>
<evidence type="ECO:0000313" key="3">
    <source>
        <dbReference type="EMBL" id="KAL1879204.1"/>
    </source>
</evidence>
<dbReference type="InterPro" id="IPR050879">
    <property type="entry name" value="Acyltransferase_3"/>
</dbReference>
<keyword evidence="4" id="KW-1185">Reference proteome</keyword>
<feature type="transmembrane region" description="Helical" evidence="1">
    <location>
        <begin position="144"/>
        <end position="166"/>
    </location>
</feature>
<keyword evidence="1" id="KW-0812">Transmembrane</keyword>
<name>A0ABR3XT76_9PEZI</name>
<dbReference type="Proteomes" id="UP001583177">
    <property type="component" value="Unassembled WGS sequence"/>
</dbReference>
<feature type="transmembrane region" description="Helical" evidence="1">
    <location>
        <begin position="309"/>
        <end position="334"/>
    </location>
</feature>
<accession>A0ABR3XT76</accession>
<keyword evidence="1" id="KW-1133">Transmembrane helix</keyword>
<dbReference type="PANTHER" id="PTHR23028">
    <property type="entry name" value="ACETYLTRANSFERASE"/>
    <property type="match status" value="1"/>
</dbReference>
<proteinExistence type="predicted"/>
<comment type="caution">
    <text evidence="3">The sequence shown here is derived from an EMBL/GenBank/DDBJ whole genome shotgun (WGS) entry which is preliminary data.</text>
</comment>
<organism evidence="3 4">
    <name type="scientific">Diaporthe australafricana</name>
    <dbReference type="NCBI Taxonomy" id="127596"/>
    <lineage>
        <taxon>Eukaryota</taxon>
        <taxon>Fungi</taxon>
        <taxon>Dikarya</taxon>
        <taxon>Ascomycota</taxon>
        <taxon>Pezizomycotina</taxon>
        <taxon>Sordariomycetes</taxon>
        <taxon>Sordariomycetidae</taxon>
        <taxon>Diaporthales</taxon>
        <taxon>Diaporthaceae</taxon>
        <taxon>Diaporthe</taxon>
    </lineage>
</organism>
<evidence type="ECO:0000259" key="2">
    <source>
        <dbReference type="Pfam" id="PF01757"/>
    </source>
</evidence>
<evidence type="ECO:0000313" key="4">
    <source>
        <dbReference type="Proteomes" id="UP001583177"/>
    </source>
</evidence>
<feature type="transmembrane region" description="Helical" evidence="1">
    <location>
        <begin position="277"/>
        <end position="297"/>
    </location>
</feature>
<dbReference type="PANTHER" id="PTHR23028:SF134">
    <property type="entry name" value="PUTATIVE (AFU_ORTHOLOGUE AFUA_4G08520)-RELATED"/>
    <property type="match status" value="1"/>
</dbReference>
<keyword evidence="1" id="KW-0472">Membrane</keyword>
<feature type="transmembrane region" description="Helical" evidence="1">
    <location>
        <begin position="447"/>
        <end position="469"/>
    </location>
</feature>
<feature type="transmembrane region" description="Helical" evidence="1">
    <location>
        <begin position="407"/>
        <end position="427"/>
    </location>
</feature>